<protein>
    <submittedName>
        <fullName evidence="2">Uncharacterized protein</fullName>
    </submittedName>
</protein>
<feature type="region of interest" description="Disordered" evidence="1">
    <location>
        <begin position="159"/>
        <end position="205"/>
    </location>
</feature>
<dbReference type="InParanoid" id="A0A1C7MYT6"/>
<organism evidence="2 3">
    <name type="scientific">Choanephora cucurbitarum</name>
    <dbReference type="NCBI Taxonomy" id="101091"/>
    <lineage>
        <taxon>Eukaryota</taxon>
        <taxon>Fungi</taxon>
        <taxon>Fungi incertae sedis</taxon>
        <taxon>Mucoromycota</taxon>
        <taxon>Mucoromycotina</taxon>
        <taxon>Mucoromycetes</taxon>
        <taxon>Mucorales</taxon>
        <taxon>Mucorineae</taxon>
        <taxon>Choanephoraceae</taxon>
        <taxon>Choanephoroideae</taxon>
        <taxon>Choanephora</taxon>
    </lineage>
</organism>
<comment type="caution">
    <text evidence="2">The sequence shown here is derived from an EMBL/GenBank/DDBJ whole genome shotgun (WGS) entry which is preliminary data.</text>
</comment>
<feature type="compositionally biased region" description="Polar residues" evidence="1">
    <location>
        <begin position="167"/>
        <end position="181"/>
    </location>
</feature>
<gene>
    <name evidence="2" type="ORF">A0J61_10384</name>
</gene>
<sequence length="293" mass="32992">MKEEEEDKKTRPISRHIPAGLIMPRQLGTLSFDGQPLQLYHVFCQEDNAFSIIAVTQGRLDRLLPLQDDEMGVRVTVYGLLDPEILGIAGQPDIYIDLTFVDDIDVLDHQVPLSERIRTLYAEEMDRFRAWTSIPFVLHSYSPLPAACPIEVLAYADPDDSLPDRASSPSSNKENQPVQLDSNHEEEEERNVTVETMDPLPPSVVSSEEVLNVTVEIVGPSVSLVASTETITLTHVEKTPPAKPVLRRSPRLKRNPTEAKEEQKTVGAKKKRKIEVLRRSPRHANKKKVKYSC</sequence>
<feature type="region of interest" description="Disordered" evidence="1">
    <location>
        <begin position="237"/>
        <end position="293"/>
    </location>
</feature>
<keyword evidence="3" id="KW-1185">Reference proteome</keyword>
<evidence type="ECO:0000313" key="2">
    <source>
        <dbReference type="EMBL" id="OBZ81566.1"/>
    </source>
</evidence>
<dbReference type="AlphaFoldDB" id="A0A1C7MYT6"/>
<accession>A0A1C7MYT6</accession>
<evidence type="ECO:0000313" key="3">
    <source>
        <dbReference type="Proteomes" id="UP000093000"/>
    </source>
</evidence>
<name>A0A1C7MYT6_9FUNG</name>
<dbReference type="Proteomes" id="UP000093000">
    <property type="component" value="Unassembled WGS sequence"/>
</dbReference>
<feature type="compositionally biased region" description="Basic residues" evidence="1">
    <location>
        <begin position="267"/>
        <end position="293"/>
    </location>
</feature>
<reference evidence="2 3" key="1">
    <citation type="submission" date="2016-03" db="EMBL/GenBank/DDBJ databases">
        <title>Choanephora cucurbitarum.</title>
        <authorList>
            <person name="Min B."/>
            <person name="Park H."/>
            <person name="Park J.-H."/>
            <person name="Shin H.-D."/>
            <person name="Choi I.-G."/>
        </authorList>
    </citation>
    <scope>NUCLEOTIDE SEQUENCE [LARGE SCALE GENOMIC DNA]</scope>
    <source>
        <strain evidence="2 3">KUS-F28377</strain>
    </source>
</reference>
<dbReference type="OrthoDB" id="10645125at2759"/>
<dbReference type="EMBL" id="LUGH01001147">
    <property type="protein sequence ID" value="OBZ81566.1"/>
    <property type="molecule type" value="Genomic_DNA"/>
</dbReference>
<feature type="compositionally biased region" description="Basic residues" evidence="1">
    <location>
        <begin position="245"/>
        <end position="254"/>
    </location>
</feature>
<evidence type="ECO:0000256" key="1">
    <source>
        <dbReference type="SAM" id="MobiDB-lite"/>
    </source>
</evidence>
<proteinExistence type="predicted"/>
<feature type="compositionally biased region" description="Basic and acidic residues" evidence="1">
    <location>
        <begin position="255"/>
        <end position="264"/>
    </location>
</feature>